<dbReference type="OrthoDB" id="539213at2759"/>
<dbReference type="RefSeq" id="XP_016484148.1">
    <property type="nucleotide sequence ID" value="XM_016628662.1"/>
</dbReference>
<protein>
    <submittedName>
        <fullName evidence="4">Uncharacterized protein</fullName>
    </submittedName>
</protein>
<keyword evidence="2 3" id="KW-0040">ANK repeat</keyword>
<evidence type="ECO:0000313" key="4">
    <source>
        <dbReference type="RefSeq" id="XP_016484148.1"/>
    </source>
</evidence>
<evidence type="ECO:0000256" key="3">
    <source>
        <dbReference type="PROSITE-ProRule" id="PRU00023"/>
    </source>
</evidence>
<dbReference type="GO" id="GO:0045944">
    <property type="term" value="P:positive regulation of transcription by RNA polymerase II"/>
    <property type="evidence" value="ECO:0000318"/>
    <property type="project" value="GO_Central"/>
</dbReference>
<dbReference type="InterPro" id="IPR036770">
    <property type="entry name" value="Ankyrin_rpt-contain_sf"/>
</dbReference>
<evidence type="ECO:0000256" key="2">
    <source>
        <dbReference type="ARBA" id="ARBA00023043"/>
    </source>
</evidence>
<gene>
    <name evidence="4" type="primary">LOC107804736</name>
</gene>
<dbReference type="STRING" id="4097.A0A1S4B5S7"/>
<dbReference type="SUPFAM" id="SSF48403">
    <property type="entry name" value="Ankyrin repeat"/>
    <property type="match status" value="1"/>
</dbReference>
<dbReference type="PANTHER" id="PTHR24193:SF121">
    <property type="entry name" value="ADA2A-CONTAINING COMPLEX COMPONENT 3, ISOFORM D"/>
    <property type="match status" value="1"/>
</dbReference>
<dbReference type="PROSITE" id="PS50088">
    <property type="entry name" value="ANK_REPEAT"/>
    <property type="match status" value="2"/>
</dbReference>
<keyword evidence="1" id="KW-0677">Repeat</keyword>
<dbReference type="PaxDb" id="4097-A0A1S4B5S7"/>
<reference evidence="4" key="1">
    <citation type="submission" date="2025-08" db="UniProtKB">
        <authorList>
            <consortium name="RefSeq"/>
        </authorList>
    </citation>
    <scope>IDENTIFICATION</scope>
</reference>
<name>A0A1S4B5S7_TOBAC</name>
<dbReference type="PROSITE" id="PS50297">
    <property type="entry name" value="ANK_REP_REGION"/>
    <property type="match status" value="2"/>
</dbReference>
<dbReference type="InterPro" id="IPR050663">
    <property type="entry name" value="Ankyrin-SOCS_Box"/>
</dbReference>
<sequence length="342" mass="38899">MSKREEFGGSIRWCPGMLGHELEKRCTEWNKLKNVEYDAQIMDLLRIKANSKDVAEENEFHQEENFEEVEILSQTWPMEQTERLEIYEAQCEKITNGMKHFIEERSELGKEIEQFSTAMHDLGAQLSAKATELRDYRPIRLIGSVYKIASKLLAERLKRQITDATLIANEILDWKMKFGQPVKYSILINGEPVGFFSLQKGVRQGDPLSPFLFILDMEGLSKMLDKANQLHWLEGFQGGKCRWLHLAAWSGHAQIVDYLCKNKADVGASAMDDMGAIHFAAQKGHLEVVRLLISSGVSVKSCNRKGMTPLHYAAQGSHLELVKYLLKKGTNVNTTVESRLIP</sequence>
<dbReference type="AlphaFoldDB" id="A0A1S4B5S7"/>
<dbReference type="PANTHER" id="PTHR24193">
    <property type="entry name" value="ANKYRIN REPEAT PROTEIN"/>
    <property type="match status" value="1"/>
</dbReference>
<dbReference type="Gene3D" id="1.25.40.20">
    <property type="entry name" value="Ankyrin repeat-containing domain"/>
    <property type="match status" value="1"/>
</dbReference>
<feature type="repeat" description="ANK" evidence="3">
    <location>
        <begin position="272"/>
        <end position="304"/>
    </location>
</feature>
<feature type="repeat" description="ANK" evidence="3">
    <location>
        <begin position="305"/>
        <end position="337"/>
    </location>
</feature>
<dbReference type="GO" id="GO:0000976">
    <property type="term" value="F:transcription cis-regulatory region binding"/>
    <property type="evidence" value="ECO:0000318"/>
    <property type="project" value="GO_Central"/>
</dbReference>
<proteinExistence type="predicted"/>
<evidence type="ECO:0000256" key="1">
    <source>
        <dbReference type="ARBA" id="ARBA00022737"/>
    </source>
</evidence>
<dbReference type="GO" id="GO:0005634">
    <property type="term" value="C:nucleus"/>
    <property type="evidence" value="ECO:0000318"/>
    <property type="project" value="GO_Central"/>
</dbReference>
<dbReference type="Pfam" id="PF12796">
    <property type="entry name" value="Ank_2"/>
    <property type="match status" value="1"/>
</dbReference>
<accession>A0A1S4B5S7</accession>
<dbReference type="KEGG" id="nta:107804736"/>
<organism evidence="4">
    <name type="scientific">Nicotiana tabacum</name>
    <name type="common">Common tobacco</name>
    <dbReference type="NCBI Taxonomy" id="4097"/>
    <lineage>
        <taxon>Eukaryota</taxon>
        <taxon>Viridiplantae</taxon>
        <taxon>Streptophyta</taxon>
        <taxon>Embryophyta</taxon>
        <taxon>Tracheophyta</taxon>
        <taxon>Spermatophyta</taxon>
        <taxon>Magnoliopsida</taxon>
        <taxon>eudicotyledons</taxon>
        <taxon>Gunneridae</taxon>
        <taxon>Pentapetalae</taxon>
        <taxon>asterids</taxon>
        <taxon>lamiids</taxon>
        <taxon>Solanales</taxon>
        <taxon>Solanaceae</taxon>
        <taxon>Nicotianoideae</taxon>
        <taxon>Nicotianeae</taxon>
        <taxon>Nicotiana</taxon>
    </lineage>
</organism>
<dbReference type="SMR" id="A0A1S4B5S7"/>
<dbReference type="InterPro" id="IPR002110">
    <property type="entry name" value="Ankyrin_rpt"/>
</dbReference>
<dbReference type="SMART" id="SM00248">
    <property type="entry name" value="ANK"/>
    <property type="match status" value="3"/>
</dbReference>